<keyword evidence="5 6" id="KW-0472">Membrane</keyword>
<evidence type="ECO:0000259" key="7">
    <source>
        <dbReference type="Pfam" id="PF00482"/>
    </source>
</evidence>
<feature type="domain" description="Type II secretion system protein GspF" evidence="7">
    <location>
        <begin position="149"/>
        <end position="274"/>
    </location>
</feature>
<comment type="caution">
    <text evidence="8">The sequence shown here is derived from an EMBL/GenBank/DDBJ whole genome shotgun (WGS) entry which is preliminary data.</text>
</comment>
<keyword evidence="3 6" id="KW-0812">Transmembrane</keyword>
<dbReference type="Pfam" id="PF00482">
    <property type="entry name" value="T2SSF"/>
    <property type="match status" value="1"/>
</dbReference>
<keyword evidence="2" id="KW-1003">Cell membrane</keyword>
<evidence type="ECO:0000256" key="3">
    <source>
        <dbReference type="ARBA" id="ARBA00022692"/>
    </source>
</evidence>
<reference evidence="8 9" key="1">
    <citation type="submission" date="2020-08" db="EMBL/GenBank/DDBJ databases">
        <title>Genomic Encyclopedia of Type Strains, Phase IV (KMG-IV): sequencing the most valuable type-strain genomes for metagenomic binning, comparative biology and taxonomic classification.</title>
        <authorList>
            <person name="Goeker M."/>
        </authorList>
    </citation>
    <scope>NUCLEOTIDE SEQUENCE [LARGE SCALE GENOMIC DNA]</scope>
    <source>
        <strain evidence="8 9">DSM 12141</strain>
    </source>
</reference>
<dbReference type="EMBL" id="JACHIB010000013">
    <property type="protein sequence ID" value="MBB6084285.1"/>
    <property type="molecule type" value="Genomic_DNA"/>
</dbReference>
<name>A0A7W9TP38_CASDE</name>
<evidence type="ECO:0000256" key="1">
    <source>
        <dbReference type="ARBA" id="ARBA00004651"/>
    </source>
</evidence>
<feature type="transmembrane region" description="Helical" evidence="6">
    <location>
        <begin position="82"/>
        <end position="102"/>
    </location>
</feature>
<evidence type="ECO:0000256" key="4">
    <source>
        <dbReference type="ARBA" id="ARBA00022989"/>
    </source>
</evidence>
<accession>A0A7W9TP38</accession>
<evidence type="ECO:0000313" key="8">
    <source>
        <dbReference type="EMBL" id="MBB6084285.1"/>
    </source>
</evidence>
<feature type="transmembrane region" description="Helical" evidence="6">
    <location>
        <begin position="41"/>
        <end position="61"/>
    </location>
</feature>
<evidence type="ECO:0000256" key="5">
    <source>
        <dbReference type="ARBA" id="ARBA00023136"/>
    </source>
</evidence>
<comment type="subcellular location">
    <subcellularLocation>
        <location evidence="1">Cell membrane</location>
        <topology evidence="1">Multi-pass membrane protein</topology>
    </subcellularLocation>
</comment>
<dbReference type="AlphaFoldDB" id="A0A7W9TP38"/>
<proteinExistence type="predicted"/>
<gene>
    <name evidence="8" type="ORF">HNR28_002330</name>
</gene>
<sequence length="287" mass="31281">MAWFWIGLCLAALAACLGLWVLGGPWAAARGEARIRPPAFWWPWVLALAPWCAPFVTWRMRRELQRWGPRAGLAPHWAADRWLAACVLLAGCGAALAGAGALMGGAPVRIGILAALAGAALGFVWPDQILRRRAAARRLRMMRELPFMLDLLTLCVEAGLSLPAALHQVAGHAPDGPLRQSLRDAAALERTGVDRPRWLLHWADHADVPGVRNLVAALAQADRLGMGLGPLLRAQAERQRSERFLRAEKLALEAPVRMLFPMVLCIFPCTFLVIGFPVAVKLLDAGF</sequence>
<evidence type="ECO:0000256" key="6">
    <source>
        <dbReference type="SAM" id="Phobius"/>
    </source>
</evidence>
<evidence type="ECO:0000256" key="2">
    <source>
        <dbReference type="ARBA" id="ARBA00022475"/>
    </source>
</evidence>
<dbReference type="Proteomes" id="UP000541136">
    <property type="component" value="Unassembled WGS sequence"/>
</dbReference>
<dbReference type="PANTHER" id="PTHR35007:SF2">
    <property type="entry name" value="PILUS ASSEMBLE PROTEIN"/>
    <property type="match status" value="1"/>
</dbReference>
<protein>
    <submittedName>
        <fullName evidence="8">Tight adherence protein C</fullName>
    </submittedName>
</protein>
<dbReference type="RefSeq" id="WP_043682386.1">
    <property type="nucleotide sequence ID" value="NZ_JACHIB010000013.1"/>
</dbReference>
<dbReference type="PANTHER" id="PTHR35007">
    <property type="entry name" value="INTEGRAL MEMBRANE PROTEIN-RELATED"/>
    <property type="match status" value="1"/>
</dbReference>
<feature type="transmembrane region" description="Helical" evidence="6">
    <location>
        <begin position="108"/>
        <end position="126"/>
    </location>
</feature>
<keyword evidence="4 6" id="KW-1133">Transmembrane helix</keyword>
<dbReference type="GO" id="GO:0005886">
    <property type="term" value="C:plasma membrane"/>
    <property type="evidence" value="ECO:0007669"/>
    <property type="project" value="UniProtKB-SubCell"/>
</dbReference>
<organism evidence="8 9">
    <name type="scientific">Castellaniella defragrans</name>
    <name type="common">Alcaligenes defragrans</name>
    <dbReference type="NCBI Taxonomy" id="75697"/>
    <lineage>
        <taxon>Bacteria</taxon>
        <taxon>Pseudomonadati</taxon>
        <taxon>Pseudomonadota</taxon>
        <taxon>Betaproteobacteria</taxon>
        <taxon>Burkholderiales</taxon>
        <taxon>Alcaligenaceae</taxon>
        <taxon>Castellaniella</taxon>
    </lineage>
</organism>
<feature type="transmembrane region" description="Helical" evidence="6">
    <location>
        <begin position="258"/>
        <end position="280"/>
    </location>
</feature>
<evidence type="ECO:0000313" key="9">
    <source>
        <dbReference type="Proteomes" id="UP000541136"/>
    </source>
</evidence>
<dbReference type="InterPro" id="IPR018076">
    <property type="entry name" value="T2SS_GspF_dom"/>
</dbReference>
<feature type="transmembrane region" description="Helical" evidence="6">
    <location>
        <begin position="147"/>
        <end position="166"/>
    </location>
</feature>